<dbReference type="Proteomes" id="UP000248259">
    <property type="component" value="Unassembled WGS sequence"/>
</dbReference>
<accession>A0A323UXH2</accession>
<name>A0A323UXH2_9RHOO</name>
<dbReference type="EMBL" id="QKOE01000004">
    <property type="protein sequence ID" value="PZA17184.1"/>
    <property type="molecule type" value="Genomic_DNA"/>
</dbReference>
<dbReference type="OrthoDB" id="7359363at2"/>
<evidence type="ECO:0008006" key="3">
    <source>
        <dbReference type="Google" id="ProtNLM"/>
    </source>
</evidence>
<gene>
    <name evidence="1" type="ORF">DNK49_08085</name>
</gene>
<dbReference type="Pfam" id="PF14352">
    <property type="entry name" value="DUF4402"/>
    <property type="match status" value="1"/>
</dbReference>
<evidence type="ECO:0000313" key="1">
    <source>
        <dbReference type="EMBL" id="PZA17184.1"/>
    </source>
</evidence>
<sequence>MLRILSAHYTRSALASLLAAVCLYPHLLLAAPAIETVTPLNFGLFAIRHNATVSALRLSPAGGLTSSGEMIAISGAARGEYRLSGFPPGVILRFEIDDAQLSEGGFGLPEFFRVTAWEHPETLVSNLTGEAELKLGARLQSSGSGTPYGDAPYTGGAQLRVSYWSESEGGFLTFIEQLDVSAQVQSTLTLTEEQALSFGTVAAFPTAGGTARLTLSPNGSLSSVSTGGARLLALTGAQAGKFQLSSAAPNTSININVQTGSIFMTHTTLGLASARFVVKDFTTFPASPAQTNALGALSISVGASLETETTSQGYADGEYRGSYTLTVSY</sequence>
<dbReference type="InterPro" id="IPR025514">
    <property type="entry name" value="DUF4402"/>
</dbReference>
<dbReference type="AlphaFoldDB" id="A0A323UXH2"/>
<proteinExistence type="predicted"/>
<dbReference type="RefSeq" id="WP_110523828.1">
    <property type="nucleotide sequence ID" value="NZ_QKOE01000004.1"/>
</dbReference>
<keyword evidence="2" id="KW-1185">Reference proteome</keyword>
<protein>
    <recommendedName>
        <fullName evidence="3">DUF4402 domain-containing protein</fullName>
    </recommendedName>
</protein>
<organism evidence="1 2">
    <name type="scientific">Parazoarcus communis SWub3 = DSM 12120</name>
    <dbReference type="NCBI Taxonomy" id="1121029"/>
    <lineage>
        <taxon>Bacteria</taxon>
        <taxon>Pseudomonadati</taxon>
        <taxon>Pseudomonadota</taxon>
        <taxon>Betaproteobacteria</taxon>
        <taxon>Rhodocyclales</taxon>
        <taxon>Zoogloeaceae</taxon>
        <taxon>Parazoarcus</taxon>
    </lineage>
</organism>
<reference evidence="1 2" key="1">
    <citation type="submission" date="2018-06" db="EMBL/GenBank/DDBJ databases">
        <title>Azoarcus communis strain SWub3 genome.</title>
        <authorList>
            <person name="Zorraquino Salvo V."/>
            <person name="Toubiana D."/>
            <person name="Blumwald E."/>
        </authorList>
    </citation>
    <scope>NUCLEOTIDE SEQUENCE [LARGE SCALE GENOMIC DNA]</scope>
    <source>
        <strain evidence="1 2">SWub3</strain>
    </source>
</reference>
<evidence type="ECO:0000313" key="2">
    <source>
        <dbReference type="Proteomes" id="UP000248259"/>
    </source>
</evidence>
<comment type="caution">
    <text evidence="1">The sequence shown here is derived from an EMBL/GenBank/DDBJ whole genome shotgun (WGS) entry which is preliminary data.</text>
</comment>